<keyword evidence="5 6" id="KW-0472">Membrane</keyword>
<dbReference type="SUPFAM" id="SSF103473">
    <property type="entry name" value="MFS general substrate transporter"/>
    <property type="match status" value="1"/>
</dbReference>
<organism evidence="8 9">
    <name type="scientific">Bordetella genomosp. 7</name>
    <dbReference type="NCBI Taxonomy" id="1416805"/>
    <lineage>
        <taxon>Bacteria</taxon>
        <taxon>Pseudomonadati</taxon>
        <taxon>Pseudomonadota</taxon>
        <taxon>Betaproteobacteria</taxon>
        <taxon>Burkholderiales</taxon>
        <taxon>Alcaligenaceae</taxon>
        <taxon>Bordetella</taxon>
    </lineage>
</organism>
<keyword evidence="3 6" id="KW-0812">Transmembrane</keyword>
<accession>A0A261RQW2</accession>
<keyword evidence="2" id="KW-1003">Cell membrane</keyword>
<comment type="caution">
    <text evidence="8">The sequence shown here is derived from an EMBL/GenBank/DDBJ whole genome shotgun (WGS) entry which is preliminary data.</text>
</comment>
<proteinExistence type="predicted"/>
<dbReference type="PROSITE" id="PS50850">
    <property type="entry name" value="MFS"/>
    <property type="match status" value="1"/>
</dbReference>
<keyword evidence="4 6" id="KW-1133">Transmembrane helix</keyword>
<evidence type="ECO:0000256" key="4">
    <source>
        <dbReference type="ARBA" id="ARBA00022989"/>
    </source>
</evidence>
<dbReference type="Proteomes" id="UP000216947">
    <property type="component" value="Unassembled WGS sequence"/>
</dbReference>
<dbReference type="CDD" id="cd17324">
    <property type="entry name" value="MFS_NepI_like"/>
    <property type="match status" value="1"/>
</dbReference>
<dbReference type="PANTHER" id="PTHR43124:SF3">
    <property type="entry name" value="CHLORAMPHENICOL EFFLUX PUMP RV0191"/>
    <property type="match status" value="1"/>
</dbReference>
<dbReference type="InterPro" id="IPR020846">
    <property type="entry name" value="MFS_dom"/>
</dbReference>
<feature type="transmembrane region" description="Helical" evidence="6">
    <location>
        <begin position="301"/>
        <end position="318"/>
    </location>
</feature>
<feature type="transmembrane region" description="Helical" evidence="6">
    <location>
        <begin position="48"/>
        <end position="67"/>
    </location>
</feature>
<evidence type="ECO:0000313" key="8">
    <source>
        <dbReference type="EMBL" id="OZI27468.1"/>
    </source>
</evidence>
<reference evidence="9" key="1">
    <citation type="submission" date="2017-05" db="EMBL/GenBank/DDBJ databases">
        <title>Complete and WGS of Bordetella genogroups.</title>
        <authorList>
            <person name="Spilker T."/>
            <person name="Lipuma J."/>
        </authorList>
    </citation>
    <scope>NUCLEOTIDE SEQUENCE [LARGE SCALE GENOMIC DNA]</scope>
    <source>
        <strain evidence="9">AU18089</strain>
    </source>
</reference>
<feature type="transmembrane region" description="Helical" evidence="6">
    <location>
        <begin position="74"/>
        <end position="93"/>
    </location>
</feature>
<feature type="transmembrane region" description="Helical" evidence="6">
    <location>
        <begin position="279"/>
        <end position="295"/>
    </location>
</feature>
<evidence type="ECO:0000259" key="7">
    <source>
        <dbReference type="PROSITE" id="PS50850"/>
    </source>
</evidence>
<comment type="subcellular location">
    <subcellularLocation>
        <location evidence="1">Cell membrane</location>
        <topology evidence="1">Multi-pass membrane protein</topology>
    </subcellularLocation>
</comment>
<sequence>MSPASPHSRALLLLTLAAFVSAAAIRICDPMLPRLAADFGTSTGQAAATVTAFAVAYGVLQMFFGPVGDRYGKYRVVAVATFACAIGSAGAVFASSLDMLVICRALSGAAGAGIVPLAMAWIGDNVPYEHRQATLARFLTGTILGMAAGQLLGGWFTDTIGWRWAFAALVSGFLVVGVLLCREAAAQAPHVAAGAAPRQGLLAQARTVLGVPWARVVLAIVFVEALLVFGALAFVPAYLHARFGLPLASAGAVASVYALGGLLYTVIAAPVLRRLGERGLAVAGGLLLSAAFLGYLLGPGWPWALTASVLAGLGYYFLHATLQTHATQMVPSARGTAVAWFASSLFIGQAVGVALAGLVVDTAGAASLFGAAALLLPVVGAGFAWALRRRQLAATPPAG</sequence>
<dbReference type="GO" id="GO:0005886">
    <property type="term" value="C:plasma membrane"/>
    <property type="evidence" value="ECO:0007669"/>
    <property type="project" value="UniProtKB-SubCell"/>
</dbReference>
<feature type="transmembrane region" description="Helical" evidence="6">
    <location>
        <begin position="216"/>
        <end position="239"/>
    </location>
</feature>
<feature type="transmembrane region" description="Helical" evidence="6">
    <location>
        <begin position="99"/>
        <end position="123"/>
    </location>
</feature>
<dbReference type="RefSeq" id="WP_094795835.1">
    <property type="nucleotide sequence ID" value="NZ_NEVK01000001.1"/>
</dbReference>
<dbReference type="Pfam" id="PF07690">
    <property type="entry name" value="MFS_1"/>
    <property type="match status" value="1"/>
</dbReference>
<evidence type="ECO:0000256" key="3">
    <source>
        <dbReference type="ARBA" id="ARBA00022692"/>
    </source>
</evidence>
<feature type="domain" description="Major facilitator superfamily (MFS) profile" evidence="7">
    <location>
        <begin position="10"/>
        <end position="389"/>
    </location>
</feature>
<dbReference type="InterPro" id="IPR011701">
    <property type="entry name" value="MFS"/>
</dbReference>
<feature type="transmembrane region" description="Helical" evidence="6">
    <location>
        <begin position="162"/>
        <end position="181"/>
    </location>
</feature>
<dbReference type="GO" id="GO:0022857">
    <property type="term" value="F:transmembrane transporter activity"/>
    <property type="evidence" value="ECO:0007669"/>
    <property type="project" value="InterPro"/>
</dbReference>
<feature type="transmembrane region" description="Helical" evidence="6">
    <location>
        <begin position="135"/>
        <end position="156"/>
    </location>
</feature>
<dbReference type="Gene3D" id="1.20.1250.20">
    <property type="entry name" value="MFS general substrate transporter like domains"/>
    <property type="match status" value="1"/>
</dbReference>
<dbReference type="InterPro" id="IPR036259">
    <property type="entry name" value="MFS_trans_sf"/>
</dbReference>
<evidence type="ECO:0000256" key="1">
    <source>
        <dbReference type="ARBA" id="ARBA00004651"/>
    </source>
</evidence>
<dbReference type="PANTHER" id="PTHR43124">
    <property type="entry name" value="PURINE EFFLUX PUMP PBUE"/>
    <property type="match status" value="1"/>
</dbReference>
<dbReference type="EMBL" id="NEVK01000001">
    <property type="protein sequence ID" value="OZI27468.1"/>
    <property type="molecule type" value="Genomic_DNA"/>
</dbReference>
<evidence type="ECO:0000256" key="6">
    <source>
        <dbReference type="SAM" id="Phobius"/>
    </source>
</evidence>
<protein>
    <submittedName>
        <fullName evidence="8">MFS transporter</fullName>
    </submittedName>
</protein>
<evidence type="ECO:0000256" key="5">
    <source>
        <dbReference type="ARBA" id="ARBA00023136"/>
    </source>
</evidence>
<name>A0A261RQW2_9BORD</name>
<gene>
    <name evidence="8" type="ORF">CAL19_01680</name>
</gene>
<dbReference type="AlphaFoldDB" id="A0A261RQW2"/>
<evidence type="ECO:0000313" key="9">
    <source>
        <dbReference type="Proteomes" id="UP000216947"/>
    </source>
</evidence>
<evidence type="ECO:0000256" key="2">
    <source>
        <dbReference type="ARBA" id="ARBA00022475"/>
    </source>
</evidence>
<dbReference type="InterPro" id="IPR050189">
    <property type="entry name" value="MFS_Efflux_Transporters"/>
</dbReference>
<keyword evidence="9" id="KW-1185">Reference proteome</keyword>
<feature type="transmembrane region" description="Helical" evidence="6">
    <location>
        <begin position="366"/>
        <end position="387"/>
    </location>
</feature>
<feature type="transmembrane region" description="Helical" evidence="6">
    <location>
        <begin position="338"/>
        <end position="360"/>
    </location>
</feature>
<feature type="transmembrane region" description="Helical" evidence="6">
    <location>
        <begin position="245"/>
        <end position="267"/>
    </location>
</feature>